<evidence type="ECO:0000313" key="2">
    <source>
        <dbReference type="Proteomes" id="UP000006727"/>
    </source>
</evidence>
<dbReference type="InParanoid" id="A0A7I3ZC39"/>
<dbReference type="EMBL" id="ABEU02000003">
    <property type="status" value="NOT_ANNOTATED_CDS"/>
    <property type="molecule type" value="Genomic_DNA"/>
</dbReference>
<dbReference type="Gramene" id="Pp3c3_2260V3.1">
    <property type="protein sequence ID" value="PAC:32941348.CDS.1"/>
    <property type="gene ID" value="Pp3c3_2260"/>
</dbReference>
<dbReference type="EnsemblPlants" id="Pp3c3_2260V3.1">
    <property type="protein sequence ID" value="PAC:32941348.CDS.1"/>
    <property type="gene ID" value="Pp3c3_2260"/>
</dbReference>
<keyword evidence="2" id="KW-1185">Reference proteome</keyword>
<organism evidence="1 2">
    <name type="scientific">Physcomitrium patens</name>
    <name type="common">Spreading-leaved earth moss</name>
    <name type="synonym">Physcomitrella patens</name>
    <dbReference type="NCBI Taxonomy" id="3218"/>
    <lineage>
        <taxon>Eukaryota</taxon>
        <taxon>Viridiplantae</taxon>
        <taxon>Streptophyta</taxon>
        <taxon>Embryophyta</taxon>
        <taxon>Bryophyta</taxon>
        <taxon>Bryophytina</taxon>
        <taxon>Bryopsida</taxon>
        <taxon>Funariidae</taxon>
        <taxon>Funariales</taxon>
        <taxon>Funariaceae</taxon>
        <taxon>Physcomitrium</taxon>
    </lineage>
</organism>
<dbReference type="Proteomes" id="UP000006727">
    <property type="component" value="Chromosome 3"/>
</dbReference>
<reference evidence="1 2" key="1">
    <citation type="journal article" date="2008" name="Science">
        <title>The Physcomitrella genome reveals evolutionary insights into the conquest of land by plants.</title>
        <authorList>
            <person name="Rensing S."/>
            <person name="Lang D."/>
            <person name="Zimmer A."/>
            <person name="Terry A."/>
            <person name="Salamov A."/>
            <person name="Shapiro H."/>
            <person name="Nishiyama T."/>
            <person name="Perroud P.-F."/>
            <person name="Lindquist E."/>
            <person name="Kamisugi Y."/>
            <person name="Tanahashi T."/>
            <person name="Sakakibara K."/>
            <person name="Fujita T."/>
            <person name="Oishi K."/>
            <person name="Shin-I T."/>
            <person name="Kuroki Y."/>
            <person name="Toyoda A."/>
            <person name="Suzuki Y."/>
            <person name="Hashimoto A."/>
            <person name="Yamaguchi K."/>
            <person name="Sugano A."/>
            <person name="Kohara Y."/>
            <person name="Fujiyama A."/>
            <person name="Anterola A."/>
            <person name="Aoki S."/>
            <person name="Ashton N."/>
            <person name="Barbazuk W.B."/>
            <person name="Barker E."/>
            <person name="Bennetzen J."/>
            <person name="Bezanilla M."/>
            <person name="Blankenship R."/>
            <person name="Cho S.H."/>
            <person name="Dutcher S."/>
            <person name="Estelle M."/>
            <person name="Fawcett J.A."/>
            <person name="Gundlach H."/>
            <person name="Hanada K."/>
            <person name="Heyl A."/>
            <person name="Hicks K.A."/>
            <person name="Hugh J."/>
            <person name="Lohr M."/>
            <person name="Mayer K."/>
            <person name="Melkozernov A."/>
            <person name="Murata T."/>
            <person name="Nelson D."/>
            <person name="Pils B."/>
            <person name="Prigge M."/>
            <person name="Reiss B."/>
            <person name="Renner T."/>
            <person name="Rombauts S."/>
            <person name="Rushton P."/>
            <person name="Sanderfoot A."/>
            <person name="Schween G."/>
            <person name="Shiu S.-H."/>
            <person name="Stueber K."/>
            <person name="Theodoulou F.L."/>
            <person name="Tu H."/>
            <person name="Van de Peer Y."/>
            <person name="Verrier P.J."/>
            <person name="Waters E."/>
            <person name="Wood A."/>
            <person name="Yang L."/>
            <person name="Cove D."/>
            <person name="Cuming A."/>
            <person name="Hasebe M."/>
            <person name="Lucas S."/>
            <person name="Mishler D.B."/>
            <person name="Reski R."/>
            <person name="Grigoriev I."/>
            <person name="Quatrano R.S."/>
            <person name="Boore J.L."/>
        </authorList>
    </citation>
    <scope>NUCLEOTIDE SEQUENCE [LARGE SCALE GENOMIC DNA]</scope>
    <source>
        <strain evidence="1 2">cv. Gransden 2004</strain>
    </source>
</reference>
<accession>A0A7I3ZC39</accession>
<reference evidence="1" key="3">
    <citation type="submission" date="2020-12" db="UniProtKB">
        <authorList>
            <consortium name="EnsemblPlants"/>
        </authorList>
    </citation>
    <scope>IDENTIFICATION</scope>
</reference>
<protein>
    <submittedName>
        <fullName evidence="1">Uncharacterized protein</fullName>
    </submittedName>
</protein>
<name>A0A7I3ZC39_PHYPA</name>
<sequence>MAVILSITSEADAILLTSTQIITSLEASTDRPCGVDRETMFGGDGMVEEAKQLLLDQTTHT</sequence>
<dbReference type="AlphaFoldDB" id="A0A7I3ZC39"/>
<reference evidence="1 2" key="2">
    <citation type="journal article" date="2018" name="Plant J.">
        <title>The Physcomitrella patens chromosome-scale assembly reveals moss genome structure and evolution.</title>
        <authorList>
            <person name="Lang D."/>
            <person name="Ullrich K.K."/>
            <person name="Murat F."/>
            <person name="Fuchs J."/>
            <person name="Jenkins J."/>
            <person name="Haas F.B."/>
            <person name="Piednoel M."/>
            <person name="Gundlach H."/>
            <person name="Van Bel M."/>
            <person name="Meyberg R."/>
            <person name="Vives C."/>
            <person name="Morata J."/>
            <person name="Symeonidi A."/>
            <person name="Hiss M."/>
            <person name="Muchero W."/>
            <person name="Kamisugi Y."/>
            <person name="Saleh O."/>
            <person name="Blanc G."/>
            <person name="Decker E.L."/>
            <person name="van Gessel N."/>
            <person name="Grimwood J."/>
            <person name="Hayes R.D."/>
            <person name="Graham S.W."/>
            <person name="Gunter L.E."/>
            <person name="McDaniel S.F."/>
            <person name="Hoernstein S.N.W."/>
            <person name="Larsson A."/>
            <person name="Li F.W."/>
            <person name="Perroud P.F."/>
            <person name="Phillips J."/>
            <person name="Ranjan P."/>
            <person name="Rokshar D.S."/>
            <person name="Rothfels C.J."/>
            <person name="Schneider L."/>
            <person name="Shu S."/>
            <person name="Stevenson D.W."/>
            <person name="Thummler F."/>
            <person name="Tillich M."/>
            <person name="Villarreal Aguilar J.C."/>
            <person name="Widiez T."/>
            <person name="Wong G.K."/>
            <person name="Wymore A."/>
            <person name="Zhang Y."/>
            <person name="Zimmer A.D."/>
            <person name="Quatrano R.S."/>
            <person name="Mayer K.F.X."/>
            <person name="Goodstein D."/>
            <person name="Casacuberta J.M."/>
            <person name="Vandepoele K."/>
            <person name="Reski R."/>
            <person name="Cuming A.C."/>
            <person name="Tuskan G.A."/>
            <person name="Maumus F."/>
            <person name="Salse J."/>
            <person name="Schmutz J."/>
            <person name="Rensing S.A."/>
        </authorList>
    </citation>
    <scope>NUCLEOTIDE SEQUENCE [LARGE SCALE GENOMIC DNA]</scope>
    <source>
        <strain evidence="1 2">cv. Gransden 2004</strain>
    </source>
</reference>
<evidence type="ECO:0000313" key="1">
    <source>
        <dbReference type="EnsemblPlants" id="PAC:32941348.CDS.1"/>
    </source>
</evidence>
<proteinExistence type="predicted"/>